<protein>
    <submittedName>
        <fullName evidence="2">CRE-STR-30 protein</fullName>
    </submittedName>
</protein>
<dbReference type="Proteomes" id="UP000008281">
    <property type="component" value="Unassembled WGS sequence"/>
</dbReference>
<feature type="transmembrane region" description="Helical" evidence="1">
    <location>
        <begin position="199"/>
        <end position="222"/>
    </location>
</feature>
<dbReference type="InParanoid" id="E3LJA2"/>
<keyword evidence="1" id="KW-0812">Transmembrane</keyword>
<dbReference type="eggNOG" id="ENOG502TGNV">
    <property type="taxonomic scope" value="Eukaryota"/>
</dbReference>
<feature type="transmembrane region" description="Helical" evidence="1">
    <location>
        <begin position="90"/>
        <end position="115"/>
    </location>
</feature>
<reference evidence="2" key="1">
    <citation type="submission" date="2007-07" db="EMBL/GenBank/DDBJ databases">
        <title>PCAP assembly of the Caenorhabditis remanei genome.</title>
        <authorList>
            <consortium name="The Caenorhabditis remanei Sequencing Consortium"/>
            <person name="Wilson R.K."/>
        </authorList>
    </citation>
    <scope>NUCLEOTIDE SEQUENCE [LARGE SCALE GENOMIC DNA]</scope>
    <source>
        <strain evidence="2">PB4641</strain>
    </source>
</reference>
<keyword evidence="1" id="KW-0472">Membrane</keyword>
<feature type="transmembrane region" description="Helical" evidence="1">
    <location>
        <begin position="12"/>
        <end position="34"/>
    </location>
</feature>
<accession>E3LJA2</accession>
<feature type="transmembrane region" description="Helical" evidence="1">
    <location>
        <begin position="135"/>
        <end position="157"/>
    </location>
</feature>
<dbReference type="Pfam" id="PF10326">
    <property type="entry name" value="7TM_GPCR_Str"/>
    <property type="match status" value="1"/>
</dbReference>
<evidence type="ECO:0000313" key="3">
    <source>
        <dbReference type="Proteomes" id="UP000008281"/>
    </source>
</evidence>
<dbReference type="EMBL" id="DS268409">
    <property type="protein sequence ID" value="EFO94838.1"/>
    <property type="molecule type" value="Genomic_DNA"/>
</dbReference>
<dbReference type="OrthoDB" id="5834042at2759"/>
<dbReference type="STRING" id="31234.E3LJA2"/>
<dbReference type="PANTHER" id="PTHR46000">
    <property type="entry name" value="SEVEN TM RECEPTOR-RELATED"/>
    <property type="match status" value="1"/>
</dbReference>
<keyword evidence="1" id="KW-1133">Transmembrane helix</keyword>
<proteinExistence type="predicted"/>
<gene>
    <name evidence="2" type="primary">Cre-str-30</name>
    <name evidence="2" type="ORF">CRE_09102</name>
</gene>
<dbReference type="PANTHER" id="PTHR46000:SF1">
    <property type="entry name" value="SEVEN TM RECEPTOR"/>
    <property type="match status" value="1"/>
</dbReference>
<dbReference type="FunCoup" id="E3LJA2">
    <property type="interactions" value="175"/>
</dbReference>
<dbReference type="OMA" id="YMRDVML"/>
<dbReference type="AlphaFoldDB" id="E3LJA2"/>
<organism evidence="3">
    <name type="scientific">Caenorhabditis remanei</name>
    <name type="common">Caenorhabditis vulgaris</name>
    <dbReference type="NCBI Taxonomy" id="31234"/>
    <lineage>
        <taxon>Eukaryota</taxon>
        <taxon>Metazoa</taxon>
        <taxon>Ecdysozoa</taxon>
        <taxon>Nematoda</taxon>
        <taxon>Chromadorea</taxon>
        <taxon>Rhabditida</taxon>
        <taxon>Rhabditina</taxon>
        <taxon>Rhabditomorpha</taxon>
        <taxon>Rhabditoidea</taxon>
        <taxon>Rhabditidae</taxon>
        <taxon>Peloderinae</taxon>
        <taxon>Caenorhabditis</taxon>
    </lineage>
</organism>
<sequence>MSSLHIYHMASHFSTSGFVATVVLNSTLIFLTIFHLRQIHKTYKTLIVIFAALCLIFSFIEMLVHPFYHSYNGGLINFNMVRWEGWSEDWITVLVASYSGVYVSIVSFFTVLFLFRYWTMMSSPRLEIFKGWRILILVSWSVIFGIIGGGVVLYFGWIDSYSRDYMRDVMLEHYDLDVNHVSGYTVIAYDQNGNLRWDAFGFSFGIIFLMEIQFAIVGYCGFHMHFKMNDMLKNVSEPHRRLQKQFFKSLVLQITSPTLTFYIPAVAILTVPFLNLEWSLPTGLIVCSFSIYPPIDSLILMLIVSDYRNAIKGLFKHPSNMFGTKTTVTVASHGVVFATRAMVKNAWVS</sequence>
<evidence type="ECO:0000313" key="2">
    <source>
        <dbReference type="EMBL" id="EFO94838.1"/>
    </source>
</evidence>
<keyword evidence="3" id="KW-1185">Reference proteome</keyword>
<dbReference type="HOGENOM" id="CLU_036335_4_2_1"/>
<dbReference type="InterPro" id="IPR019428">
    <property type="entry name" value="7TM_GPCR_serpentine_rcpt_Str"/>
</dbReference>
<feature type="transmembrane region" description="Helical" evidence="1">
    <location>
        <begin position="250"/>
        <end position="274"/>
    </location>
</feature>
<evidence type="ECO:0000256" key="1">
    <source>
        <dbReference type="SAM" id="Phobius"/>
    </source>
</evidence>
<feature type="transmembrane region" description="Helical" evidence="1">
    <location>
        <begin position="46"/>
        <end position="68"/>
    </location>
</feature>
<name>E3LJA2_CAERE</name>
<feature type="transmembrane region" description="Helical" evidence="1">
    <location>
        <begin position="280"/>
        <end position="304"/>
    </location>
</feature>
<dbReference type="SUPFAM" id="SSF81321">
    <property type="entry name" value="Family A G protein-coupled receptor-like"/>
    <property type="match status" value="1"/>
</dbReference>